<proteinExistence type="predicted"/>
<keyword evidence="1" id="KW-1133">Transmembrane helix</keyword>
<gene>
    <name evidence="2" type="ORF">CFK37_00295</name>
</gene>
<name>A0A220TYC3_9BACI</name>
<feature type="transmembrane region" description="Helical" evidence="1">
    <location>
        <begin position="82"/>
        <end position="103"/>
    </location>
</feature>
<dbReference type="AlphaFoldDB" id="A0A220TYC3"/>
<dbReference type="KEGG" id="vil:CFK37_00295"/>
<dbReference type="Proteomes" id="UP000198312">
    <property type="component" value="Chromosome"/>
</dbReference>
<reference evidence="2 3" key="1">
    <citation type="submission" date="2017-07" db="EMBL/GenBank/DDBJ databases">
        <title>Virgibacillus sp. LM2416.</title>
        <authorList>
            <person name="Tak E.J."/>
            <person name="Bae J.-W."/>
        </authorList>
    </citation>
    <scope>NUCLEOTIDE SEQUENCE [LARGE SCALE GENOMIC DNA]</scope>
    <source>
        <strain evidence="2 3">LM2416</strain>
    </source>
</reference>
<keyword evidence="1" id="KW-0812">Transmembrane</keyword>
<protein>
    <submittedName>
        <fullName evidence="2">Uncharacterized protein</fullName>
    </submittedName>
</protein>
<organism evidence="2 3">
    <name type="scientific">Virgibacillus phasianinus</name>
    <dbReference type="NCBI Taxonomy" id="2017483"/>
    <lineage>
        <taxon>Bacteria</taxon>
        <taxon>Bacillati</taxon>
        <taxon>Bacillota</taxon>
        <taxon>Bacilli</taxon>
        <taxon>Bacillales</taxon>
        <taxon>Bacillaceae</taxon>
        <taxon>Virgibacillus</taxon>
    </lineage>
</organism>
<dbReference type="EMBL" id="CP022315">
    <property type="protein sequence ID" value="ASK60755.1"/>
    <property type="molecule type" value="Genomic_DNA"/>
</dbReference>
<keyword evidence="3" id="KW-1185">Reference proteome</keyword>
<keyword evidence="1" id="KW-0472">Membrane</keyword>
<evidence type="ECO:0000313" key="2">
    <source>
        <dbReference type="EMBL" id="ASK60755.1"/>
    </source>
</evidence>
<sequence>MQLFSTFDSNIFLEMAISTLEKRGINQENIYAVPLDNRTEDRKLFDTIHRSDGTSLIDIGFALATAFSVIGASIGFDLAWGPIYWGLISAFIGFVIGVAIRLFTEGVFKKRRRLKGKHAEVILIIECEETKGELVEEILWDHMAIGVAKIK</sequence>
<evidence type="ECO:0000313" key="3">
    <source>
        <dbReference type="Proteomes" id="UP000198312"/>
    </source>
</evidence>
<dbReference type="OrthoDB" id="1683109at2"/>
<evidence type="ECO:0000256" key="1">
    <source>
        <dbReference type="SAM" id="Phobius"/>
    </source>
</evidence>
<accession>A0A220TYC3</accession>
<feature type="transmembrane region" description="Helical" evidence="1">
    <location>
        <begin position="56"/>
        <end position="76"/>
    </location>
</feature>
<dbReference type="RefSeq" id="WP_089060032.1">
    <property type="nucleotide sequence ID" value="NZ_CP022315.1"/>
</dbReference>